<dbReference type="Gene3D" id="3.40.50.1820">
    <property type="entry name" value="alpha/beta hydrolase"/>
    <property type="match status" value="1"/>
</dbReference>
<evidence type="ECO:0000256" key="1">
    <source>
        <dbReference type="ARBA" id="ARBA00022801"/>
    </source>
</evidence>
<feature type="transmembrane region" description="Helical" evidence="2">
    <location>
        <begin position="12"/>
        <end position="31"/>
    </location>
</feature>
<dbReference type="AlphaFoldDB" id="S8EDC5"/>
<dbReference type="InterPro" id="IPR013094">
    <property type="entry name" value="AB_hydrolase_3"/>
</dbReference>
<dbReference type="HOGENOM" id="CLU_019364_1_0_1"/>
<accession>S8EDC5</accession>
<dbReference type="InterPro" id="IPR029058">
    <property type="entry name" value="AB_hydrolase_fold"/>
</dbReference>
<gene>
    <name evidence="4" type="ORF">FOMPIDRAFT_1029203</name>
</gene>
<keyword evidence="2" id="KW-1133">Transmembrane helix</keyword>
<keyword evidence="1" id="KW-0378">Hydrolase</keyword>
<evidence type="ECO:0000256" key="2">
    <source>
        <dbReference type="SAM" id="Phobius"/>
    </source>
</evidence>
<dbReference type="PANTHER" id="PTHR48081">
    <property type="entry name" value="AB HYDROLASE SUPERFAMILY PROTEIN C4A8.06C"/>
    <property type="match status" value="1"/>
</dbReference>
<dbReference type="EMBL" id="KE504134">
    <property type="protein sequence ID" value="EPT02598.1"/>
    <property type="molecule type" value="Genomic_DNA"/>
</dbReference>
<evidence type="ECO:0000259" key="3">
    <source>
        <dbReference type="Pfam" id="PF07859"/>
    </source>
</evidence>
<evidence type="ECO:0000313" key="4">
    <source>
        <dbReference type="EMBL" id="EPT02598.1"/>
    </source>
</evidence>
<dbReference type="InterPro" id="IPR050300">
    <property type="entry name" value="GDXG_lipolytic_enzyme"/>
</dbReference>
<keyword evidence="2" id="KW-0812">Transmembrane</keyword>
<dbReference type="Proteomes" id="UP000015241">
    <property type="component" value="Unassembled WGS sequence"/>
</dbReference>
<keyword evidence="2" id="KW-0472">Membrane</keyword>
<name>S8EDC5_FOMSC</name>
<proteinExistence type="predicted"/>
<dbReference type="GO" id="GO:0016787">
    <property type="term" value="F:hydrolase activity"/>
    <property type="evidence" value="ECO:0007669"/>
    <property type="project" value="UniProtKB-KW"/>
</dbReference>
<dbReference type="SUPFAM" id="SSF53474">
    <property type="entry name" value="alpha/beta-Hydrolases"/>
    <property type="match status" value="1"/>
</dbReference>
<dbReference type="OrthoDB" id="2152029at2759"/>
<sequence>MHEWRAQPWRTIYFAYQGLLTVFVHIPWLIITNLPHSRRPTLASRSPNATGNILNCPTHRTLIAGPGFTALWLDPSSSPTFLLGRVAQWAAAAGASAHPQWLMGKHQRGLLAYVPGVRRVLAVEYRLTDLSPGSVPEAERHPFPTALLDALTGLDYLLSVVGFAMEDIIVVGDSAGANLSLALARHLAENVKDLHARLPEKFPSPAEVPRYHLVLLSAWSDVGTFHAGPGTSAGRNVHDYLVDTFQGPLGEASRQFPGPLGVEAAARNEYISPASKEIEVSFKGFPPTLIEVGDMDRFYDMVATLRQRMVRDIGEGRGGVRYFEAKGAIYDHLLFPFDEPEDVAVLEAIGNWVGASD</sequence>
<reference evidence="4 5" key="1">
    <citation type="journal article" date="2012" name="Science">
        <title>The Paleozoic origin of enzymatic lignin decomposition reconstructed from 31 fungal genomes.</title>
        <authorList>
            <person name="Floudas D."/>
            <person name="Binder M."/>
            <person name="Riley R."/>
            <person name="Barry K."/>
            <person name="Blanchette R.A."/>
            <person name="Henrissat B."/>
            <person name="Martinez A.T."/>
            <person name="Otillar R."/>
            <person name="Spatafora J.W."/>
            <person name="Yadav J.S."/>
            <person name="Aerts A."/>
            <person name="Benoit I."/>
            <person name="Boyd A."/>
            <person name="Carlson A."/>
            <person name="Copeland A."/>
            <person name="Coutinho P.M."/>
            <person name="de Vries R.P."/>
            <person name="Ferreira P."/>
            <person name="Findley K."/>
            <person name="Foster B."/>
            <person name="Gaskell J."/>
            <person name="Glotzer D."/>
            <person name="Gorecki P."/>
            <person name="Heitman J."/>
            <person name="Hesse C."/>
            <person name="Hori C."/>
            <person name="Igarashi K."/>
            <person name="Jurgens J.A."/>
            <person name="Kallen N."/>
            <person name="Kersten P."/>
            <person name="Kohler A."/>
            <person name="Kuees U."/>
            <person name="Kumar T.K.A."/>
            <person name="Kuo A."/>
            <person name="LaButti K."/>
            <person name="Larrondo L.F."/>
            <person name="Lindquist E."/>
            <person name="Ling A."/>
            <person name="Lombard V."/>
            <person name="Lucas S."/>
            <person name="Lundell T."/>
            <person name="Martin R."/>
            <person name="McLaughlin D.J."/>
            <person name="Morgenstern I."/>
            <person name="Morin E."/>
            <person name="Murat C."/>
            <person name="Nagy L.G."/>
            <person name="Nolan M."/>
            <person name="Ohm R.A."/>
            <person name="Patyshakuliyeva A."/>
            <person name="Rokas A."/>
            <person name="Ruiz-Duenas F.J."/>
            <person name="Sabat G."/>
            <person name="Salamov A."/>
            <person name="Samejima M."/>
            <person name="Schmutz J."/>
            <person name="Slot J.C."/>
            <person name="St John F."/>
            <person name="Stenlid J."/>
            <person name="Sun H."/>
            <person name="Sun S."/>
            <person name="Syed K."/>
            <person name="Tsang A."/>
            <person name="Wiebenga A."/>
            <person name="Young D."/>
            <person name="Pisabarro A."/>
            <person name="Eastwood D.C."/>
            <person name="Martin F."/>
            <person name="Cullen D."/>
            <person name="Grigoriev I.V."/>
            <person name="Hibbett D.S."/>
        </authorList>
    </citation>
    <scope>NUCLEOTIDE SEQUENCE</scope>
    <source>
        <strain evidence="5">FP-58527</strain>
    </source>
</reference>
<dbReference type="eggNOG" id="KOG1515">
    <property type="taxonomic scope" value="Eukaryota"/>
</dbReference>
<dbReference type="InParanoid" id="S8EDC5"/>
<protein>
    <recommendedName>
        <fullName evidence="3">Alpha/beta hydrolase fold-3 domain-containing protein</fullName>
    </recommendedName>
</protein>
<dbReference type="STRING" id="743788.S8EDC5"/>
<keyword evidence="5" id="KW-1185">Reference proteome</keyword>
<dbReference type="Pfam" id="PF07859">
    <property type="entry name" value="Abhydrolase_3"/>
    <property type="match status" value="1"/>
</dbReference>
<evidence type="ECO:0000313" key="5">
    <source>
        <dbReference type="Proteomes" id="UP000015241"/>
    </source>
</evidence>
<feature type="domain" description="Alpha/beta hydrolase fold-3" evidence="3">
    <location>
        <begin position="138"/>
        <end position="310"/>
    </location>
</feature>
<organism evidence="4 5">
    <name type="scientific">Fomitopsis schrenkii</name>
    <name type="common">Brown rot fungus</name>
    <dbReference type="NCBI Taxonomy" id="2126942"/>
    <lineage>
        <taxon>Eukaryota</taxon>
        <taxon>Fungi</taxon>
        <taxon>Dikarya</taxon>
        <taxon>Basidiomycota</taxon>
        <taxon>Agaricomycotina</taxon>
        <taxon>Agaricomycetes</taxon>
        <taxon>Polyporales</taxon>
        <taxon>Fomitopsis</taxon>
    </lineage>
</organism>
<dbReference type="PANTHER" id="PTHR48081:SF26">
    <property type="entry name" value="ALPHA_BETA HYDROLASE FOLD-3 DOMAIN-CONTAINING PROTEIN"/>
    <property type="match status" value="1"/>
</dbReference>